<comment type="caution">
    <text evidence="2">The sequence shown here is derived from an EMBL/GenBank/DDBJ whole genome shotgun (WGS) entry which is preliminary data.</text>
</comment>
<sequence>MNESTDHGITGSSIEIDNQCYARAVVLPGGLPALAIGYGGTDTVLSAGPRLQDAAIAKEFAITLASAALAFAGGCTVRLTQRRDQHEPAQPRLNEHDSPNH</sequence>
<accession>A0A542DEW9</accession>
<organism evidence="2 3">
    <name type="scientific">Amycolatopsis cihanbeyliensis</name>
    <dbReference type="NCBI Taxonomy" id="1128664"/>
    <lineage>
        <taxon>Bacteria</taxon>
        <taxon>Bacillati</taxon>
        <taxon>Actinomycetota</taxon>
        <taxon>Actinomycetes</taxon>
        <taxon>Pseudonocardiales</taxon>
        <taxon>Pseudonocardiaceae</taxon>
        <taxon>Amycolatopsis</taxon>
    </lineage>
</organism>
<evidence type="ECO:0000313" key="3">
    <source>
        <dbReference type="Proteomes" id="UP000320876"/>
    </source>
</evidence>
<reference evidence="2 3" key="1">
    <citation type="submission" date="2019-06" db="EMBL/GenBank/DDBJ databases">
        <title>Sequencing the genomes of 1000 actinobacteria strains.</title>
        <authorList>
            <person name="Klenk H.-P."/>
        </authorList>
    </citation>
    <scope>NUCLEOTIDE SEQUENCE [LARGE SCALE GENOMIC DNA]</scope>
    <source>
        <strain evidence="2 3">DSM 45679</strain>
    </source>
</reference>
<keyword evidence="3" id="KW-1185">Reference proteome</keyword>
<feature type="region of interest" description="Disordered" evidence="1">
    <location>
        <begin position="81"/>
        <end position="101"/>
    </location>
</feature>
<dbReference type="AlphaFoldDB" id="A0A542DEW9"/>
<gene>
    <name evidence="2" type="ORF">FB471_1283</name>
</gene>
<dbReference type="Proteomes" id="UP000320876">
    <property type="component" value="Unassembled WGS sequence"/>
</dbReference>
<dbReference type="EMBL" id="VFML01000001">
    <property type="protein sequence ID" value="TQJ01590.1"/>
    <property type="molecule type" value="Genomic_DNA"/>
</dbReference>
<name>A0A542DEW9_AMYCI</name>
<protein>
    <submittedName>
        <fullName evidence="2">Uncharacterized protein</fullName>
    </submittedName>
</protein>
<dbReference type="RefSeq" id="WP_141996424.1">
    <property type="nucleotide sequence ID" value="NZ_VFML01000001.1"/>
</dbReference>
<proteinExistence type="predicted"/>
<evidence type="ECO:0000256" key="1">
    <source>
        <dbReference type="SAM" id="MobiDB-lite"/>
    </source>
</evidence>
<evidence type="ECO:0000313" key="2">
    <source>
        <dbReference type="EMBL" id="TQJ01590.1"/>
    </source>
</evidence>